<reference evidence="1 2" key="1">
    <citation type="submission" date="2020-07" db="EMBL/GenBank/DDBJ databases">
        <title>Genomic Encyclopedia of Type Strains, Phase IV (KMG-IV): sequencing the most valuable type-strain genomes for metagenomic binning, comparative biology and taxonomic classification.</title>
        <authorList>
            <person name="Goeker M."/>
        </authorList>
    </citation>
    <scope>NUCLEOTIDE SEQUENCE [LARGE SCALE GENOMIC DNA]</scope>
    <source>
        <strain evidence="1 2">DSM 17721</strain>
    </source>
</reference>
<accession>A0A7W0CA09</accession>
<dbReference type="EMBL" id="JACDUS010000005">
    <property type="protein sequence ID" value="MBA2881832.1"/>
    <property type="molecule type" value="Genomic_DNA"/>
</dbReference>
<dbReference type="RefSeq" id="WP_181551481.1">
    <property type="nucleotide sequence ID" value="NZ_JACDUS010000005.1"/>
</dbReference>
<dbReference type="InterPro" id="IPR044000">
    <property type="entry name" value="Phage_tube_2"/>
</dbReference>
<evidence type="ECO:0008006" key="3">
    <source>
        <dbReference type="Google" id="ProtNLM"/>
    </source>
</evidence>
<evidence type="ECO:0000313" key="2">
    <source>
        <dbReference type="Proteomes" id="UP000525298"/>
    </source>
</evidence>
<comment type="caution">
    <text evidence="1">The sequence shown here is derived from an EMBL/GenBank/DDBJ whole genome shotgun (WGS) entry which is preliminary data.</text>
</comment>
<dbReference type="Proteomes" id="UP000525298">
    <property type="component" value="Unassembled WGS sequence"/>
</dbReference>
<proteinExistence type="predicted"/>
<dbReference type="AlphaFoldDB" id="A0A7W0CA09"/>
<dbReference type="Pfam" id="PF18906">
    <property type="entry name" value="Phage_tube_2"/>
    <property type="match status" value="1"/>
</dbReference>
<name>A0A7W0CA09_9BACT</name>
<evidence type="ECO:0000313" key="1">
    <source>
        <dbReference type="EMBL" id="MBA2881832.1"/>
    </source>
</evidence>
<protein>
    <recommendedName>
        <fullName evidence="3">Tail tube protein</fullName>
    </recommendedName>
</protein>
<gene>
    <name evidence="1" type="ORF">HNR65_002163</name>
</gene>
<keyword evidence="2" id="KW-1185">Reference proteome</keyword>
<organism evidence="1 2">
    <name type="scientific">Desulfosalsimonas propionicica</name>
    <dbReference type="NCBI Taxonomy" id="332175"/>
    <lineage>
        <taxon>Bacteria</taxon>
        <taxon>Pseudomonadati</taxon>
        <taxon>Thermodesulfobacteriota</taxon>
        <taxon>Desulfobacteria</taxon>
        <taxon>Desulfobacterales</taxon>
        <taxon>Desulfosalsimonadaceae</taxon>
        <taxon>Desulfosalsimonas</taxon>
    </lineage>
</organism>
<sequence>MGTARGYKSQAVIDFETTFGQDPGTPSGRIMPINSNTVNASRNKNTANTIRGHRNPAAPFDGYVNVAGDIVAPVDALAFAFWLKAMFGAPTTTDNTDGTFTHVFKVGDVQPSLVVEKKFSDAAAIIAYAKYNGCKIGSWNMEIGGDGELVSTFNVVGAKETIGETAYHGAAADPGFDRFQITSADIKEGGVSSGVITSLDFTVDFGLDTDDNKRAIGGGAYLADIIEGILGISGNLSALFQNRDLLDKAQNSTETSLALSFTDGDNILAIEFAEVQIAPSTPGIDGPQGVLLDLSWQGYFDDGADASAVKVSLTNTNDGTEYV</sequence>